<proteinExistence type="inferred from homology"/>
<reference evidence="5" key="1">
    <citation type="journal article" date="2019" name="Int. J. Syst. Evol. Microbiol.">
        <title>The Global Catalogue of Microorganisms (GCM) 10K type strain sequencing project: providing services to taxonomists for standard genome sequencing and annotation.</title>
        <authorList>
            <consortium name="The Broad Institute Genomics Platform"/>
            <consortium name="The Broad Institute Genome Sequencing Center for Infectious Disease"/>
            <person name="Wu L."/>
            <person name="Ma J."/>
        </authorList>
    </citation>
    <scope>NUCLEOTIDE SEQUENCE [LARGE SCALE GENOMIC DNA]</scope>
    <source>
        <strain evidence="5">JCM 18532</strain>
    </source>
</reference>
<protein>
    <recommendedName>
        <fullName evidence="3">Alpha/beta hydrolase fold-3 domain-containing protein</fullName>
    </recommendedName>
</protein>
<comment type="similarity">
    <text evidence="1">Belongs to the 'GDXG' lipolytic enzyme family.</text>
</comment>
<dbReference type="SUPFAM" id="SSF53474">
    <property type="entry name" value="alpha/beta-Hydrolases"/>
    <property type="match status" value="1"/>
</dbReference>
<dbReference type="Gene3D" id="3.40.50.1820">
    <property type="entry name" value="alpha/beta hydrolase"/>
    <property type="match status" value="1"/>
</dbReference>
<organism evidence="4 5">
    <name type="scientific">Nocardioides endophyticus</name>
    <dbReference type="NCBI Taxonomy" id="1353775"/>
    <lineage>
        <taxon>Bacteria</taxon>
        <taxon>Bacillati</taxon>
        <taxon>Actinomycetota</taxon>
        <taxon>Actinomycetes</taxon>
        <taxon>Propionibacteriales</taxon>
        <taxon>Nocardioidaceae</taxon>
        <taxon>Nocardioides</taxon>
    </lineage>
</organism>
<dbReference type="InterPro" id="IPR013094">
    <property type="entry name" value="AB_hydrolase_3"/>
</dbReference>
<keyword evidence="2" id="KW-0378">Hydrolase</keyword>
<dbReference type="Pfam" id="PF07859">
    <property type="entry name" value="Abhydrolase_3"/>
    <property type="match status" value="1"/>
</dbReference>
<sequence>MTDELWIDPELAVALDAIMWDERPHATIDLDRPERARARLRAAVEPPDRRPVRSVLIDLPRTDGTHLGLRMHRPEVLEGRDAPVLVWVHGGGYVLGSAAGDGRVERELADRVGCCVVGVDYRVAPEHPHPEPIQDVLQAVDWVGRSPDVDPARVALGGESAGAGLVAAAALALQSRPGTELCFQLLIAPMLDDRTDGSTMPGVDSLGLWNSRLNRRAWELYLPAGRASSVPEAVAARAERLAGLPATYLDVGNADLFCPETVTYAARLLASGVPVELHVWAGAYHGFYEVAPDAAISRTAKEHRITALRRGLGITAASDPRPASDDPPPRRR</sequence>
<dbReference type="PANTHER" id="PTHR48081">
    <property type="entry name" value="AB HYDROLASE SUPERFAMILY PROTEIN C4A8.06C"/>
    <property type="match status" value="1"/>
</dbReference>
<evidence type="ECO:0000256" key="1">
    <source>
        <dbReference type="ARBA" id="ARBA00010515"/>
    </source>
</evidence>
<evidence type="ECO:0000313" key="5">
    <source>
        <dbReference type="Proteomes" id="UP001499882"/>
    </source>
</evidence>
<dbReference type="PANTHER" id="PTHR48081:SF8">
    <property type="entry name" value="ALPHA_BETA HYDROLASE FOLD-3 DOMAIN-CONTAINING PROTEIN-RELATED"/>
    <property type="match status" value="1"/>
</dbReference>
<dbReference type="InterPro" id="IPR002168">
    <property type="entry name" value="Lipase_GDXG_HIS_AS"/>
</dbReference>
<evidence type="ECO:0000256" key="2">
    <source>
        <dbReference type="ARBA" id="ARBA00022801"/>
    </source>
</evidence>
<dbReference type="EMBL" id="BAABKN010000025">
    <property type="protein sequence ID" value="GAA4750290.1"/>
    <property type="molecule type" value="Genomic_DNA"/>
</dbReference>
<keyword evidence="5" id="KW-1185">Reference proteome</keyword>
<accession>A0ABP8Z9I4</accession>
<evidence type="ECO:0000313" key="4">
    <source>
        <dbReference type="EMBL" id="GAA4750290.1"/>
    </source>
</evidence>
<dbReference type="RefSeq" id="WP_345528660.1">
    <property type="nucleotide sequence ID" value="NZ_BAABKN010000025.1"/>
</dbReference>
<comment type="caution">
    <text evidence="4">The sequence shown here is derived from an EMBL/GenBank/DDBJ whole genome shotgun (WGS) entry which is preliminary data.</text>
</comment>
<dbReference type="Proteomes" id="UP001499882">
    <property type="component" value="Unassembled WGS sequence"/>
</dbReference>
<dbReference type="InterPro" id="IPR050300">
    <property type="entry name" value="GDXG_lipolytic_enzyme"/>
</dbReference>
<dbReference type="PROSITE" id="PS01173">
    <property type="entry name" value="LIPASE_GDXG_HIS"/>
    <property type="match status" value="1"/>
</dbReference>
<gene>
    <name evidence="4" type="ORF">GCM10023350_39290</name>
</gene>
<name>A0ABP8Z9I4_9ACTN</name>
<dbReference type="InterPro" id="IPR029058">
    <property type="entry name" value="AB_hydrolase_fold"/>
</dbReference>
<feature type="domain" description="Alpha/beta hydrolase fold-3" evidence="3">
    <location>
        <begin position="85"/>
        <end position="288"/>
    </location>
</feature>
<evidence type="ECO:0000259" key="3">
    <source>
        <dbReference type="Pfam" id="PF07859"/>
    </source>
</evidence>